<dbReference type="SFLD" id="SFLDS00003">
    <property type="entry name" value="Haloacid_Dehalogenase"/>
    <property type="match status" value="1"/>
</dbReference>
<dbReference type="SFLD" id="SFLDG01143">
    <property type="entry name" value="C2.B.3:_Phosphomannomutase_Lik"/>
    <property type="match status" value="1"/>
</dbReference>
<feature type="binding site" evidence="11">
    <location>
        <position position="184"/>
    </location>
    <ligand>
        <name>alpha-D-mannose 1-phosphate</name>
        <dbReference type="ChEBI" id="CHEBI:58409"/>
    </ligand>
</feature>
<dbReference type="InterPro" id="IPR036412">
    <property type="entry name" value="HAD-like_sf"/>
</dbReference>
<dbReference type="Gene3D" id="3.40.50.1000">
    <property type="entry name" value="HAD superfamily/HAD-like"/>
    <property type="match status" value="1"/>
</dbReference>
<dbReference type="Proteomes" id="UP001149090">
    <property type="component" value="Unassembled WGS sequence"/>
</dbReference>
<dbReference type="OMA" id="ISHRVYT"/>
<feature type="binding site" evidence="11">
    <location>
        <position position="24"/>
    </location>
    <ligand>
        <name>alpha-D-mannose 1-phosphate</name>
        <dbReference type="ChEBI" id="CHEBI:58409"/>
    </ligand>
</feature>
<dbReference type="SUPFAM" id="SSF56784">
    <property type="entry name" value="HAD-like"/>
    <property type="match status" value="1"/>
</dbReference>
<dbReference type="InterPro" id="IPR005002">
    <property type="entry name" value="PMM"/>
</dbReference>
<evidence type="ECO:0000256" key="4">
    <source>
        <dbReference type="ARBA" id="ARBA00011738"/>
    </source>
</evidence>
<feature type="binding site" evidence="12">
    <location>
        <position position="15"/>
    </location>
    <ligand>
        <name>Mg(2+)</name>
        <dbReference type="ChEBI" id="CHEBI:18420"/>
        <label>1</label>
    </ligand>
</feature>
<feature type="active site" description="Proton donor/acceptor" evidence="10">
    <location>
        <position position="17"/>
    </location>
</feature>
<feature type="binding site" evidence="11">
    <location>
        <position position="126"/>
    </location>
    <ligand>
        <name>alpha-D-mannose 1-phosphate</name>
        <dbReference type="ChEBI" id="CHEBI:58409"/>
    </ligand>
</feature>
<dbReference type="PANTHER" id="PTHR10466">
    <property type="entry name" value="PHOSPHOMANNOMUTASE"/>
    <property type="match status" value="1"/>
</dbReference>
<evidence type="ECO:0000256" key="13">
    <source>
        <dbReference type="RuleBase" id="RU361118"/>
    </source>
</evidence>
<comment type="subunit">
    <text evidence="4 13">Homodimer.</text>
</comment>
<name>A0A9Q0LZT5_ANAIG</name>
<proteinExistence type="inferred from homology"/>
<dbReference type="EC" id="5.4.2.8" evidence="5 13"/>
<dbReference type="Gene3D" id="3.30.1240.20">
    <property type="match status" value="1"/>
</dbReference>
<gene>
    <name evidence="14" type="ORF">M0811_03785</name>
</gene>
<feature type="binding site" evidence="11">
    <location>
        <position position="144"/>
    </location>
    <ligand>
        <name>alpha-D-mannose 1-phosphate</name>
        <dbReference type="ChEBI" id="CHEBI:58409"/>
    </ligand>
</feature>
<dbReference type="AlphaFoldDB" id="A0A9Q0LZT5"/>
<keyword evidence="9 13" id="KW-0413">Isomerase</keyword>
<comment type="catalytic activity">
    <reaction evidence="13">
        <text>alpha-D-mannose 1-phosphate = D-mannose 6-phosphate</text>
        <dbReference type="Rhea" id="RHEA:11140"/>
        <dbReference type="ChEBI" id="CHEBI:58409"/>
        <dbReference type="ChEBI" id="CHEBI:58735"/>
        <dbReference type="EC" id="5.4.2.8"/>
    </reaction>
</comment>
<dbReference type="Pfam" id="PF03332">
    <property type="entry name" value="PMM"/>
    <property type="match status" value="1"/>
</dbReference>
<evidence type="ECO:0000256" key="3">
    <source>
        <dbReference type="ARBA" id="ARBA00009736"/>
    </source>
</evidence>
<protein>
    <recommendedName>
        <fullName evidence="5 13">Phosphomannomutase</fullName>
        <ecNumber evidence="5 13">5.4.2.8</ecNumber>
    </recommendedName>
</protein>
<dbReference type="GO" id="GO:0004615">
    <property type="term" value="F:phosphomannomutase activity"/>
    <property type="evidence" value="ECO:0007669"/>
    <property type="project" value="UniProtKB-EC"/>
</dbReference>
<dbReference type="FunFam" id="3.30.1240.20:FF:000001">
    <property type="entry name" value="Phosphomannomutase"/>
    <property type="match status" value="1"/>
</dbReference>
<keyword evidence="7 12" id="KW-0479">Metal-binding</keyword>
<dbReference type="GO" id="GO:0006487">
    <property type="term" value="P:protein N-linked glycosylation"/>
    <property type="evidence" value="ECO:0007669"/>
    <property type="project" value="TreeGrafter"/>
</dbReference>
<dbReference type="SFLD" id="SFLDG01140">
    <property type="entry name" value="C2.B:_Phosphomannomutase_and_P"/>
    <property type="match status" value="1"/>
</dbReference>
<evidence type="ECO:0000256" key="2">
    <source>
        <dbReference type="ARBA" id="ARBA00004699"/>
    </source>
</evidence>
<dbReference type="InterPro" id="IPR006379">
    <property type="entry name" value="HAD-SF_hydro_IIB"/>
</dbReference>
<feature type="binding site" evidence="11">
    <location>
        <position position="182"/>
    </location>
    <ligand>
        <name>alpha-D-mannose 1-phosphate</name>
        <dbReference type="ChEBI" id="CHEBI:58409"/>
    </ligand>
</feature>
<dbReference type="InterPro" id="IPR023214">
    <property type="entry name" value="HAD_sf"/>
</dbReference>
<evidence type="ECO:0000256" key="8">
    <source>
        <dbReference type="ARBA" id="ARBA00022842"/>
    </source>
</evidence>
<dbReference type="CDD" id="cd02585">
    <property type="entry name" value="HAD_PMM"/>
    <property type="match status" value="1"/>
</dbReference>
<dbReference type="GO" id="GO:0046872">
    <property type="term" value="F:metal ion binding"/>
    <property type="evidence" value="ECO:0007669"/>
    <property type="project" value="UniProtKB-KW"/>
</dbReference>
<comment type="similarity">
    <text evidence="3 13">Belongs to the eukaryotic PMM family.</text>
</comment>
<keyword evidence="8 12" id="KW-0460">Magnesium</keyword>
<dbReference type="NCBIfam" id="TIGR01484">
    <property type="entry name" value="HAD-SF-IIB"/>
    <property type="match status" value="1"/>
</dbReference>
<feature type="binding site" evidence="12">
    <location>
        <position position="212"/>
    </location>
    <ligand>
        <name>Mg(2+)</name>
        <dbReference type="ChEBI" id="CHEBI:18420"/>
        <label>1</label>
    </ligand>
</feature>
<evidence type="ECO:0000256" key="7">
    <source>
        <dbReference type="ARBA" id="ARBA00022723"/>
    </source>
</evidence>
<sequence>MTTEIKNKEILALFDIDGTLTPARQSASKEMLEFLQKLRTKVDVGVVGGSDFVKQQEQLGKNVLDIVDYSFAENGLVAYKHGKLIGKQSITDYLGEEKLQKIINFSLNYIANLKIPIKRGTFIEFRNGMLNISPIGRNCSQQERIDFFNYDKEHKIRQTMVDEMNKNFSDMNMRFSIGGQISFDAFPEGWDKTFCLRFVKNEGYKKIYFFGDKTNPGENDYEIFTSVDTIGIAVKNPEETIQIATKLFFEEENKN</sequence>
<evidence type="ECO:0000313" key="15">
    <source>
        <dbReference type="Proteomes" id="UP001149090"/>
    </source>
</evidence>
<dbReference type="InterPro" id="IPR043169">
    <property type="entry name" value="PMM_cap"/>
</dbReference>
<dbReference type="GO" id="GO:0009298">
    <property type="term" value="P:GDP-mannose biosynthetic process"/>
    <property type="evidence" value="ECO:0007669"/>
    <property type="project" value="InterPro"/>
</dbReference>
<dbReference type="SFLD" id="SFLDF00445">
    <property type="entry name" value="alpha-phosphomannomutase"/>
    <property type="match status" value="1"/>
</dbReference>
<dbReference type="EMBL" id="JAPDFW010000011">
    <property type="protein sequence ID" value="KAJ5080300.1"/>
    <property type="molecule type" value="Genomic_DNA"/>
</dbReference>
<keyword evidence="15" id="KW-1185">Reference proteome</keyword>
<feature type="binding site" evidence="12">
    <location>
        <position position="17"/>
    </location>
    <ligand>
        <name>Mg(2+)</name>
        <dbReference type="ChEBI" id="CHEBI:18420"/>
        <label>1</label>
    </ligand>
</feature>
<feature type="binding site" evidence="11">
    <location>
        <position position="137"/>
    </location>
    <ligand>
        <name>alpha-D-mannose 1-phosphate</name>
        <dbReference type="ChEBI" id="CHEBI:58409"/>
    </ligand>
</feature>
<keyword evidence="6 13" id="KW-0963">Cytoplasm</keyword>
<feature type="active site" description="Nucleophile" evidence="10">
    <location>
        <position position="15"/>
    </location>
</feature>
<comment type="pathway">
    <text evidence="2 13">Nucleotide-sugar biosynthesis; GDP-alpha-D-mannose biosynthesis; alpha-D-mannose 1-phosphate from D-fructose 6-phosphate: step 2/2.</text>
</comment>
<feature type="binding site" evidence="12">
    <location>
        <position position="224"/>
    </location>
    <ligand>
        <name>Mg(2+)</name>
        <dbReference type="ChEBI" id="CHEBI:18420"/>
        <label>1</label>
    </ligand>
</feature>
<evidence type="ECO:0000256" key="5">
    <source>
        <dbReference type="ARBA" id="ARBA00012730"/>
    </source>
</evidence>
<comment type="subcellular location">
    <subcellularLocation>
        <location evidence="1 13">Cytoplasm</location>
    </subcellularLocation>
</comment>
<dbReference type="PANTHER" id="PTHR10466:SF0">
    <property type="entry name" value="PHOSPHOMANNOMUTASE"/>
    <property type="match status" value="1"/>
</dbReference>
<dbReference type="OrthoDB" id="10264771at2759"/>
<organism evidence="14 15">
    <name type="scientific">Anaeramoeba ignava</name>
    <name type="common">Anaerobic marine amoeba</name>
    <dbReference type="NCBI Taxonomy" id="1746090"/>
    <lineage>
        <taxon>Eukaryota</taxon>
        <taxon>Metamonada</taxon>
        <taxon>Anaeramoebidae</taxon>
        <taxon>Anaeramoeba</taxon>
    </lineage>
</organism>
<feature type="binding site" evidence="12">
    <location>
        <position position="229"/>
    </location>
    <ligand>
        <name>Mg(2+)</name>
        <dbReference type="ChEBI" id="CHEBI:18420"/>
        <label>1</label>
    </ligand>
</feature>
<accession>A0A9Q0LZT5</accession>
<dbReference type="GO" id="GO:0006013">
    <property type="term" value="P:mannose metabolic process"/>
    <property type="evidence" value="ECO:0007669"/>
    <property type="project" value="TreeGrafter"/>
</dbReference>
<evidence type="ECO:0000256" key="1">
    <source>
        <dbReference type="ARBA" id="ARBA00004496"/>
    </source>
</evidence>
<comment type="caution">
    <text evidence="14">The sequence shown here is derived from an EMBL/GenBank/DDBJ whole genome shotgun (WGS) entry which is preliminary data.</text>
</comment>
<comment type="cofactor">
    <cofactor evidence="12">
        <name>Mg(2+)</name>
        <dbReference type="ChEBI" id="CHEBI:18420"/>
    </cofactor>
</comment>
<comment type="function">
    <text evidence="13">Involved in the synthesis of the GDP-mannose and dolichol-phosphate-mannose required for a number of critical mannosyl transfer reactions.</text>
</comment>
<evidence type="ECO:0000313" key="14">
    <source>
        <dbReference type="EMBL" id="KAJ5080300.1"/>
    </source>
</evidence>
<evidence type="ECO:0000256" key="11">
    <source>
        <dbReference type="PIRSR" id="PIRSR605002-2"/>
    </source>
</evidence>
<dbReference type="GO" id="GO:0005829">
    <property type="term" value="C:cytosol"/>
    <property type="evidence" value="ECO:0007669"/>
    <property type="project" value="TreeGrafter"/>
</dbReference>
<reference evidence="14" key="1">
    <citation type="submission" date="2022-10" db="EMBL/GenBank/DDBJ databases">
        <title>Novel sulphate-reducing endosymbionts in the free-living metamonad Anaeramoeba.</title>
        <authorList>
            <person name="Jerlstrom-Hultqvist J."/>
            <person name="Cepicka I."/>
            <person name="Gallot-Lavallee L."/>
            <person name="Salas-Leiva D."/>
            <person name="Curtis B.A."/>
            <person name="Zahonova K."/>
            <person name="Pipaliya S."/>
            <person name="Dacks J."/>
            <person name="Roger A.J."/>
        </authorList>
    </citation>
    <scope>NUCLEOTIDE SEQUENCE</scope>
    <source>
        <strain evidence="14">BMAN</strain>
    </source>
</reference>
<evidence type="ECO:0000256" key="10">
    <source>
        <dbReference type="PIRSR" id="PIRSR605002-1"/>
    </source>
</evidence>
<evidence type="ECO:0000256" key="6">
    <source>
        <dbReference type="ARBA" id="ARBA00022490"/>
    </source>
</evidence>
<evidence type="ECO:0000256" key="12">
    <source>
        <dbReference type="PIRSR" id="PIRSR605002-3"/>
    </source>
</evidence>
<evidence type="ECO:0000256" key="9">
    <source>
        <dbReference type="ARBA" id="ARBA00023235"/>
    </source>
</evidence>